<proteinExistence type="predicted"/>
<dbReference type="Proteomes" id="UP000032142">
    <property type="component" value="Unassembled WGS sequence"/>
</dbReference>
<organism evidence="1 2">
    <name type="scientific">Gossypium arboreum</name>
    <name type="common">Tree cotton</name>
    <name type="synonym">Gossypium nanking</name>
    <dbReference type="NCBI Taxonomy" id="29729"/>
    <lineage>
        <taxon>Eukaryota</taxon>
        <taxon>Viridiplantae</taxon>
        <taxon>Streptophyta</taxon>
        <taxon>Embryophyta</taxon>
        <taxon>Tracheophyta</taxon>
        <taxon>Spermatophyta</taxon>
        <taxon>Magnoliopsida</taxon>
        <taxon>eudicotyledons</taxon>
        <taxon>Gunneridae</taxon>
        <taxon>Pentapetalae</taxon>
        <taxon>rosids</taxon>
        <taxon>malvids</taxon>
        <taxon>Malvales</taxon>
        <taxon>Malvaceae</taxon>
        <taxon>Malvoideae</taxon>
        <taxon>Gossypium</taxon>
    </lineage>
</organism>
<reference evidence="2" key="1">
    <citation type="submission" date="2014-09" db="EMBL/GenBank/DDBJ databases">
        <authorList>
            <person name="Mudge J."/>
            <person name="Ramaraj T."/>
            <person name="Lindquist I.E."/>
            <person name="Bharti A.K."/>
            <person name="Sundararajan A."/>
            <person name="Cameron C.T."/>
            <person name="Woodward J.E."/>
            <person name="May G.D."/>
            <person name="Brubaker C."/>
            <person name="Broadhvest J."/>
            <person name="Wilkins T.A."/>
        </authorList>
    </citation>
    <scope>NUCLEOTIDE SEQUENCE</scope>
    <source>
        <strain evidence="2">cv. AKA8401</strain>
    </source>
</reference>
<comment type="caution">
    <text evidence="1">The sequence shown here is derived from an EMBL/GenBank/DDBJ whole genome shotgun (WGS) entry which is preliminary data.</text>
</comment>
<sequence>MKLQVYQNNHY</sequence>
<gene>
    <name evidence="1" type="ORF">F383_37726</name>
</gene>
<evidence type="ECO:0000313" key="2">
    <source>
        <dbReference type="Proteomes" id="UP000032142"/>
    </source>
</evidence>
<keyword evidence="2" id="KW-1185">Reference proteome</keyword>
<evidence type="ECO:0000313" key="1">
    <source>
        <dbReference type="EMBL" id="KHF98380.1"/>
    </source>
</evidence>
<dbReference type="EMBL" id="JRRC01037907">
    <property type="protein sequence ID" value="KHF98380.1"/>
    <property type="molecule type" value="Genomic_DNA"/>
</dbReference>
<protein>
    <submittedName>
        <fullName evidence="1">Uncharacterized protein</fullName>
    </submittedName>
</protein>
<accession>A0A0B0MHK8</accession>
<name>A0A0B0MHK8_GOSAR</name>